<evidence type="ECO:0000313" key="2">
    <source>
        <dbReference type="EMBL" id="KAF1951805.1"/>
    </source>
</evidence>
<organism evidence="2 3">
    <name type="scientific">Byssothecium circinans</name>
    <dbReference type="NCBI Taxonomy" id="147558"/>
    <lineage>
        <taxon>Eukaryota</taxon>
        <taxon>Fungi</taxon>
        <taxon>Dikarya</taxon>
        <taxon>Ascomycota</taxon>
        <taxon>Pezizomycotina</taxon>
        <taxon>Dothideomycetes</taxon>
        <taxon>Pleosporomycetidae</taxon>
        <taxon>Pleosporales</taxon>
        <taxon>Massarineae</taxon>
        <taxon>Massarinaceae</taxon>
        <taxon>Byssothecium</taxon>
    </lineage>
</organism>
<evidence type="ECO:0000313" key="3">
    <source>
        <dbReference type="Proteomes" id="UP000800035"/>
    </source>
</evidence>
<dbReference type="EMBL" id="ML977014">
    <property type="protein sequence ID" value="KAF1951805.1"/>
    <property type="molecule type" value="Genomic_DNA"/>
</dbReference>
<dbReference type="AlphaFoldDB" id="A0A6A5TG55"/>
<name>A0A6A5TG55_9PLEO</name>
<feature type="region of interest" description="Disordered" evidence="1">
    <location>
        <begin position="32"/>
        <end position="61"/>
    </location>
</feature>
<gene>
    <name evidence="2" type="ORF">CC80DRAFT_552879</name>
</gene>
<evidence type="ECO:0000256" key="1">
    <source>
        <dbReference type="SAM" id="MobiDB-lite"/>
    </source>
</evidence>
<keyword evidence="3" id="KW-1185">Reference proteome</keyword>
<dbReference type="Proteomes" id="UP000800035">
    <property type="component" value="Unassembled WGS sequence"/>
</dbReference>
<accession>A0A6A5TG55</accession>
<sequence>MKKSGKAAKEKAASAAVAEAAIEETVVDAPFDTPVETAVDPLGDTRAEMLPVPSKPDETPDVPVAQPAEEPVMDLSRILDLVVLHSREDEPRRPPPLPFAAFKQEYLSHWKAVPQATAEQKAFKSRLKWAFDAVAAYVTWGDYMSEKLDASIADSEKALALFRDFVRRAAAKVEEDGEKINAEWKKLVAAKERWKTEKECERLDVRFAALHEVFRLMVYSEPRVGVGLFYTHQPTGEPMPNWQHPYFLGMSFGIYLNATKVLAPCARPAPPGPLSTRDGYNSNATNQLHHHDSPWCKADTRPPVDPYSLQYPGHDSVLPSESWWAGIRDALDDFDPMPKLRKMRRSLPDNNWNGNVPPAWMSQLEALPSWFHPGPKE</sequence>
<proteinExistence type="predicted"/>
<reference evidence="2" key="1">
    <citation type="journal article" date="2020" name="Stud. Mycol.">
        <title>101 Dothideomycetes genomes: a test case for predicting lifestyles and emergence of pathogens.</title>
        <authorList>
            <person name="Haridas S."/>
            <person name="Albert R."/>
            <person name="Binder M."/>
            <person name="Bloem J."/>
            <person name="Labutti K."/>
            <person name="Salamov A."/>
            <person name="Andreopoulos B."/>
            <person name="Baker S."/>
            <person name="Barry K."/>
            <person name="Bills G."/>
            <person name="Bluhm B."/>
            <person name="Cannon C."/>
            <person name="Castanera R."/>
            <person name="Culley D."/>
            <person name="Daum C."/>
            <person name="Ezra D."/>
            <person name="Gonzalez J."/>
            <person name="Henrissat B."/>
            <person name="Kuo A."/>
            <person name="Liang C."/>
            <person name="Lipzen A."/>
            <person name="Lutzoni F."/>
            <person name="Magnuson J."/>
            <person name="Mondo S."/>
            <person name="Nolan M."/>
            <person name="Ohm R."/>
            <person name="Pangilinan J."/>
            <person name="Park H.-J."/>
            <person name="Ramirez L."/>
            <person name="Alfaro M."/>
            <person name="Sun H."/>
            <person name="Tritt A."/>
            <person name="Yoshinaga Y."/>
            <person name="Zwiers L.-H."/>
            <person name="Turgeon B."/>
            <person name="Goodwin S."/>
            <person name="Spatafora J."/>
            <person name="Crous P."/>
            <person name="Grigoriev I."/>
        </authorList>
    </citation>
    <scope>NUCLEOTIDE SEQUENCE</scope>
    <source>
        <strain evidence="2">CBS 675.92</strain>
    </source>
</reference>
<protein>
    <submittedName>
        <fullName evidence="2">Uncharacterized protein</fullName>
    </submittedName>
</protein>